<evidence type="ECO:0000256" key="5">
    <source>
        <dbReference type="ARBA" id="ARBA00022989"/>
    </source>
</evidence>
<dbReference type="InterPro" id="IPR000515">
    <property type="entry name" value="MetI-like"/>
</dbReference>
<dbReference type="RefSeq" id="WP_141465722.1">
    <property type="nucleotide sequence ID" value="NZ_RBZW01000055.1"/>
</dbReference>
<feature type="transmembrane region" description="Helical" evidence="7">
    <location>
        <begin position="76"/>
        <end position="98"/>
    </location>
</feature>
<evidence type="ECO:0000256" key="4">
    <source>
        <dbReference type="ARBA" id="ARBA00022692"/>
    </source>
</evidence>
<keyword evidence="11" id="KW-1185">Reference proteome</keyword>
<feature type="compositionally biased region" description="Acidic residues" evidence="8">
    <location>
        <begin position="1"/>
        <end position="10"/>
    </location>
</feature>
<evidence type="ECO:0000256" key="1">
    <source>
        <dbReference type="ARBA" id="ARBA00004651"/>
    </source>
</evidence>
<evidence type="ECO:0000256" key="7">
    <source>
        <dbReference type="RuleBase" id="RU363032"/>
    </source>
</evidence>
<dbReference type="InterPro" id="IPR050366">
    <property type="entry name" value="BP-dependent_transpt_permease"/>
</dbReference>
<evidence type="ECO:0000256" key="8">
    <source>
        <dbReference type="SAM" id="MobiDB-lite"/>
    </source>
</evidence>
<keyword evidence="4 7" id="KW-0812">Transmembrane</keyword>
<keyword evidence="6 7" id="KW-0472">Membrane</keyword>
<evidence type="ECO:0000259" key="9">
    <source>
        <dbReference type="PROSITE" id="PS50928"/>
    </source>
</evidence>
<gene>
    <name evidence="10" type="ORF">D8Y22_16260</name>
</gene>
<keyword evidence="2 7" id="KW-0813">Transport</keyword>
<feature type="domain" description="ABC transmembrane type-1" evidence="9">
    <location>
        <begin position="284"/>
        <end position="482"/>
    </location>
</feature>
<dbReference type="CDD" id="cd06261">
    <property type="entry name" value="TM_PBP2"/>
    <property type="match status" value="1"/>
</dbReference>
<name>A0A4S3TIT4_9EURY</name>
<comment type="similarity">
    <text evidence="7">Belongs to the binding-protein-dependent transport system permease family.</text>
</comment>
<feature type="transmembrane region" description="Helical" evidence="7">
    <location>
        <begin position="356"/>
        <end position="374"/>
    </location>
</feature>
<reference evidence="10 11" key="1">
    <citation type="submission" date="2018-10" db="EMBL/GenBank/DDBJ databases">
        <title>Natronolimnobius sp. XQ-INN 246 isolated from Inner Mongolia Autonomous Region of China.</title>
        <authorList>
            <person name="Xue Q."/>
        </authorList>
    </citation>
    <scope>NUCLEOTIDE SEQUENCE [LARGE SCALE GENOMIC DNA]</scope>
    <source>
        <strain evidence="10 11">XQ-INN 246</strain>
    </source>
</reference>
<evidence type="ECO:0000256" key="2">
    <source>
        <dbReference type="ARBA" id="ARBA00022448"/>
    </source>
</evidence>
<organism evidence="10 11">
    <name type="scientific">Salinadaptatus halalkaliphilus</name>
    <dbReference type="NCBI Taxonomy" id="2419781"/>
    <lineage>
        <taxon>Archaea</taxon>
        <taxon>Methanobacteriati</taxon>
        <taxon>Methanobacteriota</taxon>
        <taxon>Stenosarchaea group</taxon>
        <taxon>Halobacteria</taxon>
        <taxon>Halobacteriales</taxon>
        <taxon>Natrialbaceae</taxon>
        <taxon>Salinadaptatus</taxon>
    </lineage>
</organism>
<dbReference type="PANTHER" id="PTHR43386:SF1">
    <property type="entry name" value="D,D-DIPEPTIDE TRANSPORT SYSTEM PERMEASE PROTEIN DDPC-RELATED"/>
    <property type="match status" value="1"/>
</dbReference>
<evidence type="ECO:0000313" key="10">
    <source>
        <dbReference type="EMBL" id="THE63876.1"/>
    </source>
</evidence>
<evidence type="ECO:0000313" key="11">
    <source>
        <dbReference type="Proteomes" id="UP000318864"/>
    </source>
</evidence>
<dbReference type="InterPro" id="IPR025966">
    <property type="entry name" value="OppC_N"/>
</dbReference>
<feature type="transmembrane region" description="Helical" evidence="7">
    <location>
        <begin position="458"/>
        <end position="481"/>
    </location>
</feature>
<feature type="transmembrane region" description="Helical" evidence="7">
    <location>
        <begin position="409"/>
        <end position="438"/>
    </location>
</feature>
<keyword evidence="5 7" id="KW-1133">Transmembrane helix</keyword>
<dbReference type="AlphaFoldDB" id="A0A4S3TIT4"/>
<feature type="transmembrane region" description="Helical" evidence="7">
    <location>
        <begin position="131"/>
        <end position="154"/>
    </location>
</feature>
<evidence type="ECO:0000256" key="6">
    <source>
        <dbReference type="ARBA" id="ARBA00023136"/>
    </source>
</evidence>
<feature type="transmembrane region" description="Helical" evidence="7">
    <location>
        <begin position="333"/>
        <end position="350"/>
    </location>
</feature>
<feature type="transmembrane region" description="Helical" evidence="7">
    <location>
        <begin position="186"/>
        <end position="205"/>
    </location>
</feature>
<dbReference type="Gene3D" id="1.10.3720.10">
    <property type="entry name" value="MetI-like"/>
    <property type="match status" value="1"/>
</dbReference>
<comment type="subcellular location">
    <subcellularLocation>
        <location evidence="1 7">Cell membrane</location>
        <topology evidence="1 7">Multi-pass membrane protein</topology>
    </subcellularLocation>
</comment>
<dbReference type="Pfam" id="PF12911">
    <property type="entry name" value="OppC_N"/>
    <property type="match status" value="1"/>
</dbReference>
<dbReference type="Proteomes" id="UP000318864">
    <property type="component" value="Unassembled WGS sequence"/>
</dbReference>
<comment type="caution">
    <text evidence="10">The sequence shown here is derived from an EMBL/GenBank/DDBJ whole genome shotgun (WGS) entry which is preliminary data.</text>
</comment>
<keyword evidence="3" id="KW-1003">Cell membrane</keyword>
<feature type="region of interest" description="Disordered" evidence="8">
    <location>
        <begin position="490"/>
        <end position="509"/>
    </location>
</feature>
<dbReference type="GO" id="GO:0055085">
    <property type="term" value="P:transmembrane transport"/>
    <property type="evidence" value="ECO:0007669"/>
    <property type="project" value="InterPro"/>
</dbReference>
<dbReference type="PANTHER" id="PTHR43386">
    <property type="entry name" value="OLIGOPEPTIDE TRANSPORT SYSTEM PERMEASE PROTEIN APPC"/>
    <property type="match status" value="1"/>
</dbReference>
<dbReference type="PROSITE" id="PS50928">
    <property type="entry name" value="ABC_TM1"/>
    <property type="match status" value="1"/>
</dbReference>
<dbReference type="OrthoDB" id="312811at2157"/>
<protein>
    <submittedName>
        <fullName evidence="10">ABC transporter permease</fullName>
    </submittedName>
</protein>
<feature type="transmembrane region" description="Helical" evidence="7">
    <location>
        <begin position="279"/>
        <end position="312"/>
    </location>
</feature>
<dbReference type="Pfam" id="PF00528">
    <property type="entry name" value="BPD_transp_1"/>
    <property type="match status" value="1"/>
</dbReference>
<sequence length="509" mass="54324">MIGGDADDGDGGSAGGNADGRSTDGDTDSFEDRPLRERIAANPRPAAVWGAGFALLVAVQFGAIADVIVNAMPWGVALGALPSIPGTGILAAVGQWFADLPTLLSPELIPNEGYYVPGEGWHGTFLGLSPAIAWGIRVVLVYAYAFAALAWIWYAYVLFRRHYRYADWTPRDDVVDRLRTHRWGQFGIVIVLAFLVMAIFAPALATAPVAQNIEDPYSHTIEYYDHDAGEVVETTVGDANRNSQSRGQDARNVGPMSYDDYDRFHPLGTMPSGQDLFTFIVFGARVSLLIGLLSLTISGVAAAGFALFGAYYKGKLDLSFVVMSDSVQAMPRLLLLVLLSVILADTWIGGLYSGAVVLALIFGVTGWPALWRAIRGPALQVAEKEWIDAARSYDQAPTTTMRRHMLPYILGYLLIYASMTLGGIIVGVAGLSFLGLGVDSPTPEWGRAIDAGQDYVTTASWHISLLPGLFIVLVVTAFNALGDGIRDAIDPQSDVGGDSEEAAAGGTGA</sequence>
<feature type="transmembrane region" description="Helical" evidence="7">
    <location>
        <begin position="46"/>
        <end position="69"/>
    </location>
</feature>
<feature type="region of interest" description="Disordered" evidence="8">
    <location>
        <begin position="1"/>
        <end position="32"/>
    </location>
</feature>
<dbReference type="SUPFAM" id="SSF161098">
    <property type="entry name" value="MetI-like"/>
    <property type="match status" value="1"/>
</dbReference>
<accession>A0A4S3TIT4</accession>
<dbReference type="GO" id="GO:0005886">
    <property type="term" value="C:plasma membrane"/>
    <property type="evidence" value="ECO:0007669"/>
    <property type="project" value="UniProtKB-SubCell"/>
</dbReference>
<dbReference type="InterPro" id="IPR035906">
    <property type="entry name" value="MetI-like_sf"/>
</dbReference>
<proteinExistence type="inferred from homology"/>
<dbReference type="EMBL" id="RBZW01000055">
    <property type="protein sequence ID" value="THE63876.1"/>
    <property type="molecule type" value="Genomic_DNA"/>
</dbReference>
<evidence type="ECO:0000256" key="3">
    <source>
        <dbReference type="ARBA" id="ARBA00022475"/>
    </source>
</evidence>